<dbReference type="PANTHER" id="PTHR43798:SF33">
    <property type="entry name" value="HYDROLASE, PUTATIVE (AFU_ORTHOLOGUE AFUA_2G14860)-RELATED"/>
    <property type="match status" value="1"/>
</dbReference>
<dbReference type="SUPFAM" id="SSF53474">
    <property type="entry name" value="alpha/beta-Hydrolases"/>
    <property type="match status" value="1"/>
</dbReference>
<dbReference type="GO" id="GO:0003824">
    <property type="term" value="F:catalytic activity"/>
    <property type="evidence" value="ECO:0007669"/>
    <property type="project" value="UniProtKB-ARBA"/>
</dbReference>
<reference evidence="2" key="1">
    <citation type="submission" date="2019-07" db="EMBL/GenBank/DDBJ databases">
        <title>Genomic Encyclopedia of Type Strains, Phase IV (KMG-IV): sequencing the most valuable type-strain genomes for metagenomic binning, comparative biology and taxonomic classification.</title>
        <authorList>
            <person name="Goeker M."/>
        </authorList>
    </citation>
    <scope>NUCLEOTIDE SEQUENCE</scope>
    <source>
        <strain evidence="2">DSM 44596</strain>
    </source>
</reference>
<dbReference type="InterPro" id="IPR050266">
    <property type="entry name" value="AB_hydrolase_sf"/>
</dbReference>
<comment type="caution">
    <text evidence="2">The sequence shown here is derived from an EMBL/GenBank/DDBJ whole genome shotgun (WGS) entry which is preliminary data.</text>
</comment>
<dbReference type="InterPro" id="IPR029058">
    <property type="entry name" value="AB_hydrolase_fold"/>
</dbReference>
<organism evidence="2">
    <name type="scientific">Nocardia globerula</name>
    <dbReference type="NCBI Taxonomy" id="1818"/>
    <lineage>
        <taxon>Bacteria</taxon>
        <taxon>Bacillati</taxon>
        <taxon>Actinomycetota</taxon>
        <taxon>Actinomycetes</taxon>
        <taxon>Mycobacteriales</taxon>
        <taxon>Nocardiaceae</taxon>
        <taxon>Nocardia</taxon>
    </lineage>
</organism>
<accession>A0A652YPS9</accession>
<evidence type="ECO:0000313" key="2">
    <source>
        <dbReference type="EMBL" id="TYQ04024.1"/>
    </source>
</evidence>
<dbReference type="Pfam" id="PF00561">
    <property type="entry name" value="Abhydrolase_1"/>
    <property type="match status" value="1"/>
</dbReference>
<feature type="domain" description="AB hydrolase-1" evidence="1">
    <location>
        <begin position="27"/>
        <end position="231"/>
    </location>
</feature>
<evidence type="ECO:0000259" key="1">
    <source>
        <dbReference type="Pfam" id="PF00561"/>
    </source>
</evidence>
<dbReference type="AlphaFoldDB" id="A0A652YPS9"/>
<dbReference type="InterPro" id="IPR000073">
    <property type="entry name" value="AB_hydrolase_1"/>
</dbReference>
<gene>
    <name evidence="2" type="ORF">FNL38_104397</name>
</gene>
<dbReference type="GO" id="GO:0016020">
    <property type="term" value="C:membrane"/>
    <property type="evidence" value="ECO:0007669"/>
    <property type="project" value="TreeGrafter"/>
</dbReference>
<protein>
    <submittedName>
        <fullName evidence="2">Pimeloyl-ACP methyl ester carboxylesterase</fullName>
    </submittedName>
</protein>
<dbReference type="EMBL" id="VNIQ01000004">
    <property type="protein sequence ID" value="TYQ04024.1"/>
    <property type="molecule type" value="Genomic_DNA"/>
</dbReference>
<dbReference type="Gene3D" id="3.40.50.1820">
    <property type="entry name" value="alpha/beta hydrolase"/>
    <property type="match status" value="1"/>
</dbReference>
<dbReference type="PANTHER" id="PTHR43798">
    <property type="entry name" value="MONOACYLGLYCEROL LIPASE"/>
    <property type="match status" value="1"/>
</dbReference>
<name>A0A652YPS9_NOCGL</name>
<proteinExistence type="predicted"/>
<sequence length="274" mass="29634">MGSGTRFGYVDSSFGQLHYAQQGSGETILLLHQAPRSSDEFRELIPLLAADFHVVAMDMPGYGNSAPVPGPQTIETYARGAWELLDGLGVDRVTVLGHHTGAAVALEMAASRPERVAAAVLSSCPWADRNYREGHSGPGGIDCVDRAADGSHLTSLWEMRRPYYPEPGTALLDRFIRDALAYRVDPAEGHKACARYVMEERIGSVTAPVLLIGARRDPFSMPNVAPLRAHLTSAAVVETEIVESGTVALIEEHAPQISSAVRMFLENYAGRRPV</sequence>
<dbReference type="PRINTS" id="PR00111">
    <property type="entry name" value="ABHYDROLASE"/>
</dbReference>